<dbReference type="Gene3D" id="1.10.10.10">
    <property type="entry name" value="Winged helix-like DNA-binding domain superfamily/Winged helix DNA-binding domain"/>
    <property type="match status" value="1"/>
</dbReference>
<dbReference type="InterPro" id="IPR036390">
    <property type="entry name" value="WH_DNA-bd_sf"/>
</dbReference>
<dbReference type="AlphaFoldDB" id="A0A7C2P0F6"/>
<dbReference type="SUPFAM" id="SSF46785">
    <property type="entry name" value="Winged helix' DNA-binding domain"/>
    <property type="match status" value="1"/>
</dbReference>
<accession>A0A7C2P0F6</accession>
<sequence length="69" mass="7860">MSKNHDKLIIKLIELLERDPGQTVKQLAAQLNVNRTFLSGYLEALESQGYVRSKKIGPAKVYFKENLGR</sequence>
<proteinExistence type="predicted"/>
<dbReference type="Pfam" id="PF13412">
    <property type="entry name" value="HTH_24"/>
    <property type="match status" value="1"/>
</dbReference>
<dbReference type="EMBL" id="DSOL01000100">
    <property type="protein sequence ID" value="HEN27713.1"/>
    <property type="molecule type" value="Genomic_DNA"/>
</dbReference>
<gene>
    <name evidence="1" type="ORF">ENQ77_03440</name>
</gene>
<dbReference type="InterPro" id="IPR036388">
    <property type="entry name" value="WH-like_DNA-bd_sf"/>
</dbReference>
<evidence type="ECO:0000313" key="1">
    <source>
        <dbReference type="EMBL" id="HEN27713.1"/>
    </source>
</evidence>
<comment type="caution">
    <text evidence="1">The sequence shown here is derived from an EMBL/GenBank/DDBJ whole genome shotgun (WGS) entry which is preliminary data.</text>
</comment>
<protein>
    <submittedName>
        <fullName evidence="1">Winged helix-turn-helix domain-containing protein</fullName>
    </submittedName>
</protein>
<name>A0A7C2P0F6_UNCW3</name>
<reference evidence="1" key="1">
    <citation type="journal article" date="2020" name="mSystems">
        <title>Genome- and Community-Level Interaction Insights into Carbon Utilization and Element Cycling Functions of Hydrothermarchaeota in Hydrothermal Sediment.</title>
        <authorList>
            <person name="Zhou Z."/>
            <person name="Liu Y."/>
            <person name="Xu W."/>
            <person name="Pan J."/>
            <person name="Luo Z.H."/>
            <person name="Li M."/>
        </authorList>
    </citation>
    <scope>NUCLEOTIDE SEQUENCE [LARGE SCALE GENOMIC DNA]</scope>
    <source>
        <strain evidence="1">SpSt-34</strain>
    </source>
</reference>
<dbReference type="CDD" id="cd00090">
    <property type="entry name" value="HTH_ARSR"/>
    <property type="match status" value="1"/>
</dbReference>
<organism evidence="1">
    <name type="scientific">candidate division WOR-3 bacterium</name>
    <dbReference type="NCBI Taxonomy" id="2052148"/>
    <lineage>
        <taxon>Bacteria</taxon>
        <taxon>Bacteria division WOR-3</taxon>
    </lineage>
</organism>
<dbReference type="InterPro" id="IPR011991">
    <property type="entry name" value="ArsR-like_HTH"/>
</dbReference>